<comment type="caution">
    <text evidence="5">The sequence shown here is derived from an EMBL/GenBank/DDBJ whole genome shotgun (WGS) entry which is preliminary data.</text>
</comment>
<dbReference type="FunFam" id="3.40.50.2000:FF:000037">
    <property type="entry name" value="Glycosyltransferase"/>
    <property type="match status" value="1"/>
</dbReference>
<evidence type="ECO:0000313" key="6">
    <source>
        <dbReference type="Proteomes" id="UP001633002"/>
    </source>
</evidence>
<name>A0ABD3IAJ9_9MARC</name>
<evidence type="ECO:0000313" key="5">
    <source>
        <dbReference type="EMBL" id="KAL3699311.1"/>
    </source>
</evidence>
<dbReference type="Pfam" id="PF00201">
    <property type="entry name" value="UDPGT"/>
    <property type="match status" value="1"/>
</dbReference>
<evidence type="ECO:0000256" key="2">
    <source>
        <dbReference type="ARBA" id="ARBA00022679"/>
    </source>
</evidence>
<keyword evidence="3" id="KW-0328">Glycosyltransferase</keyword>
<comment type="similarity">
    <text evidence="1 3">Belongs to the UDP-glycosyltransferase family.</text>
</comment>
<dbReference type="PANTHER" id="PTHR48045:SF31">
    <property type="entry name" value="UDP-GLYCOSYLTRANSFERASE 76B1-LIKE"/>
    <property type="match status" value="1"/>
</dbReference>
<dbReference type="Gene3D" id="3.40.50.2000">
    <property type="entry name" value="Glycogen Phosphorylase B"/>
    <property type="match status" value="2"/>
</dbReference>
<dbReference type="AlphaFoldDB" id="A0ABD3IAJ9"/>
<dbReference type="SUPFAM" id="SSF53756">
    <property type="entry name" value="UDP-Glycosyltransferase/glycogen phosphorylase"/>
    <property type="match status" value="1"/>
</dbReference>
<dbReference type="EMBL" id="JBJQOH010000001">
    <property type="protein sequence ID" value="KAL3699311.1"/>
    <property type="molecule type" value="Genomic_DNA"/>
</dbReference>
<keyword evidence="2 3" id="KW-0808">Transferase</keyword>
<proteinExistence type="inferred from homology"/>
<dbReference type="PANTHER" id="PTHR48045">
    <property type="entry name" value="UDP-GLYCOSYLTRANSFERASE 72B1"/>
    <property type="match status" value="1"/>
</dbReference>
<dbReference type="PROSITE" id="PS00375">
    <property type="entry name" value="UDPGT"/>
    <property type="match status" value="1"/>
</dbReference>
<gene>
    <name evidence="5" type="ORF">R1sor_017333</name>
</gene>
<dbReference type="EC" id="2.4.1.-" evidence="4"/>
<evidence type="ECO:0000256" key="4">
    <source>
        <dbReference type="RuleBase" id="RU362057"/>
    </source>
</evidence>
<dbReference type="Proteomes" id="UP001633002">
    <property type="component" value="Unassembled WGS sequence"/>
</dbReference>
<keyword evidence="6" id="KW-1185">Reference proteome</keyword>
<accession>A0ABD3IAJ9</accession>
<dbReference type="InterPro" id="IPR002213">
    <property type="entry name" value="UDP_glucos_trans"/>
</dbReference>
<evidence type="ECO:0000256" key="1">
    <source>
        <dbReference type="ARBA" id="ARBA00009995"/>
    </source>
</evidence>
<dbReference type="GO" id="GO:0016757">
    <property type="term" value="F:glycosyltransferase activity"/>
    <property type="evidence" value="ECO:0007669"/>
    <property type="project" value="UniProtKB-KW"/>
</dbReference>
<sequence length="479" mass="52850">MADETGSRRPHILIVTVATPGHFAPIVQLLYHLRHQGNVTVTVVGGGPLLDQLSKLHEKGEFNDLDMHFESIFGPPPPYPDPKFPVRAATASAQWEVEFQGLKKRLIEEKGSPSAPTALIADLFFWWTKEIADELEIPWYPFSTPSTWFTLSALECTTLQRRELHPVHSAQKHEKLDLPGLFGYVYDLCAEVIEWPEFYANVAHHSLRATGILFNSSFELEGAAGSLSAVVQLIEQRKASEPGKPLENTKVIPIGPLLNISGSGESPTEDEKDEALKWLDTQEKGSVLYIAFGSMGNVITDAVVNLALGLEESGVPFLWVVKAPPGQTAEDILPEGFQARIQGRGFIETGWASQSRILFHPATGGFLSHCGWNSTLESLSAGVPMLTWPLSADQMQNARFLADVEKLGLPIGEGPPEEYFTTVKKEDITRAVKRLMISEEGKEIRKNSLRKKEVISETVGEGGSTYVALRELFNELLTV</sequence>
<reference evidence="5 6" key="1">
    <citation type="submission" date="2024-09" db="EMBL/GenBank/DDBJ databases">
        <title>Chromosome-scale assembly of Riccia sorocarpa.</title>
        <authorList>
            <person name="Paukszto L."/>
        </authorList>
    </citation>
    <scope>NUCLEOTIDE SEQUENCE [LARGE SCALE GENOMIC DNA]</scope>
    <source>
        <strain evidence="5">LP-2024</strain>
        <tissue evidence="5">Aerial parts of the thallus</tissue>
    </source>
</reference>
<organism evidence="5 6">
    <name type="scientific">Riccia sorocarpa</name>
    <dbReference type="NCBI Taxonomy" id="122646"/>
    <lineage>
        <taxon>Eukaryota</taxon>
        <taxon>Viridiplantae</taxon>
        <taxon>Streptophyta</taxon>
        <taxon>Embryophyta</taxon>
        <taxon>Marchantiophyta</taxon>
        <taxon>Marchantiopsida</taxon>
        <taxon>Marchantiidae</taxon>
        <taxon>Marchantiales</taxon>
        <taxon>Ricciaceae</taxon>
        <taxon>Riccia</taxon>
    </lineage>
</organism>
<protein>
    <recommendedName>
        <fullName evidence="4">Glycosyltransferase</fullName>
        <ecNumber evidence="4">2.4.1.-</ecNumber>
    </recommendedName>
</protein>
<dbReference type="InterPro" id="IPR035595">
    <property type="entry name" value="UDP_glycos_trans_CS"/>
</dbReference>
<evidence type="ECO:0000256" key="3">
    <source>
        <dbReference type="RuleBase" id="RU003718"/>
    </source>
</evidence>
<dbReference type="CDD" id="cd03784">
    <property type="entry name" value="GT1_Gtf-like"/>
    <property type="match status" value="1"/>
</dbReference>